<reference evidence="2" key="1">
    <citation type="journal article" date="2022" name="Syst. Appl. Microbiol.">
        <title>Natronocalculus amylovorans gen. nov., sp. nov., and Natranaeroarchaeum aerophilus sp. nov., dominant culturable amylolytic natronoarchaea from hypersaline soda lakes in southwestern Siberia.</title>
        <authorList>
            <person name="Sorokin D.Y."/>
            <person name="Elcheninov A.G."/>
            <person name="Khizhniak T.V."/>
            <person name="Koenen M."/>
            <person name="Bale N.J."/>
            <person name="Damste J.S.S."/>
            <person name="Kublanov I.V."/>
        </authorList>
    </citation>
    <scope>NUCLEOTIDE SEQUENCE</scope>
    <source>
        <strain evidence="2">AArc-St2</strain>
    </source>
</reference>
<dbReference type="PANTHER" id="PTHR42850">
    <property type="entry name" value="METALLOPHOSPHOESTERASE"/>
    <property type="match status" value="1"/>
</dbReference>
<dbReference type="AlphaFoldDB" id="A0AAE3FVS1"/>
<dbReference type="PANTHER" id="PTHR42850:SF2">
    <property type="entry name" value="BLL5683 PROTEIN"/>
    <property type="match status" value="1"/>
</dbReference>
<dbReference type="RefSeq" id="WP_250583020.1">
    <property type="nucleotide sequence ID" value="NZ_JAKRVX010000001.1"/>
</dbReference>
<sequence length="249" mass="27812">MKRLILSDIHANHAALDAVLAAETDWDELLFLGDAVSYGPQPEAVLQRLADCAGVFISGNHDSEIATLKKTGRPSDAETYDEWTRNALSAESHRFLQTFGGDRQQQFGERSVRIHHGDFTVEKQSWNGRLWPDTPTTVYHTIATQYDEPIICSGHSHVQFDKTVNGTRFINPGSVGQHRLGVVEACYAVEEDGVMQLRSVPYDTEPVLSALAELPLPSGLCERWRSVYVNGVLPGRMREFKQLRTAGYQ</sequence>
<keyword evidence="3" id="KW-1185">Reference proteome</keyword>
<dbReference type="PIRSF" id="PIRSF000883">
    <property type="entry name" value="Pesterase_MJ0912"/>
    <property type="match status" value="1"/>
</dbReference>
<dbReference type="SUPFAM" id="SSF56300">
    <property type="entry name" value="Metallo-dependent phosphatases"/>
    <property type="match status" value="1"/>
</dbReference>
<dbReference type="InterPro" id="IPR050126">
    <property type="entry name" value="Ap4A_hydrolase"/>
</dbReference>
<accession>A0AAE3FVS1</accession>
<dbReference type="InterPro" id="IPR011152">
    <property type="entry name" value="Pesterase_MJ0912"/>
</dbReference>
<evidence type="ECO:0000259" key="1">
    <source>
        <dbReference type="Pfam" id="PF12850"/>
    </source>
</evidence>
<reference evidence="2" key="2">
    <citation type="submission" date="2022-02" db="EMBL/GenBank/DDBJ databases">
        <authorList>
            <person name="Elcheninov A.G."/>
            <person name="Sorokin D.Y."/>
            <person name="Kublanov I.V."/>
        </authorList>
    </citation>
    <scope>NUCLEOTIDE SEQUENCE</scope>
    <source>
        <strain evidence="2">AArc-St2</strain>
    </source>
</reference>
<evidence type="ECO:0000313" key="3">
    <source>
        <dbReference type="Proteomes" id="UP001203207"/>
    </source>
</evidence>
<dbReference type="GO" id="GO:0005737">
    <property type="term" value="C:cytoplasm"/>
    <property type="evidence" value="ECO:0007669"/>
    <property type="project" value="TreeGrafter"/>
</dbReference>
<dbReference type="EMBL" id="JAKRVX010000001">
    <property type="protein sequence ID" value="MCL9816081.1"/>
    <property type="molecule type" value="Genomic_DNA"/>
</dbReference>
<dbReference type="Pfam" id="PF12850">
    <property type="entry name" value="Metallophos_2"/>
    <property type="match status" value="1"/>
</dbReference>
<feature type="domain" description="Calcineurin-like phosphoesterase" evidence="1">
    <location>
        <begin position="1"/>
        <end position="188"/>
    </location>
</feature>
<dbReference type="InterPro" id="IPR029052">
    <property type="entry name" value="Metallo-depent_PP-like"/>
</dbReference>
<comment type="caution">
    <text evidence="2">The sequence shown here is derived from an EMBL/GenBank/DDBJ whole genome shotgun (WGS) entry which is preliminary data.</text>
</comment>
<name>A0AAE3FVS1_9EURY</name>
<gene>
    <name evidence="2" type="ORF">AArcSt2_03910</name>
</gene>
<dbReference type="GO" id="GO:0016791">
    <property type="term" value="F:phosphatase activity"/>
    <property type="evidence" value="ECO:0007669"/>
    <property type="project" value="TreeGrafter"/>
</dbReference>
<proteinExistence type="predicted"/>
<dbReference type="InterPro" id="IPR024654">
    <property type="entry name" value="Calcineurin-like_PHP_lpxH"/>
</dbReference>
<dbReference type="Gene3D" id="3.60.21.10">
    <property type="match status" value="1"/>
</dbReference>
<dbReference type="Proteomes" id="UP001203207">
    <property type="component" value="Unassembled WGS sequence"/>
</dbReference>
<evidence type="ECO:0000313" key="2">
    <source>
        <dbReference type="EMBL" id="MCL9816081.1"/>
    </source>
</evidence>
<organism evidence="2 3">
    <name type="scientific">Natronocalculus amylovorans</name>
    <dbReference type="NCBI Taxonomy" id="2917812"/>
    <lineage>
        <taxon>Archaea</taxon>
        <taxon>Methanobacteriati</taxon>
        <taxon>Methanobacteriota</taxon>
        <taxon>Stenosarchaea group</taxon>
        <taxon>Halobacteria</taxon>
        <taxon>Halobacteriales</taxon>
        <taxon>Haloferacaceae</taxon>
        <taxon>Natronocalculus</taxon>
    </lineage>
</organism>
<protein>
    <submittedName>
        <fullName evidence="2">Metallophosphatase family protein</fullName>
    </submittedName>
</protein>